<feature type="compositionally biased region" description="Basic and acidic residues" evidence="3">
    <location>
        <begin position="474"/>
        <end position="483"/>
    </location>
</feature>
<feature type="compositionally biased region" description="Basic residues" evidence="3">
    <location>
        <begin position="456"/>
        <end position="471"/>
    </location>
</feature>
<proteinExistence type="predicted"/>
<gene>
    <name evidence="6" type="ORF">INT47_008170</name>
</gene>
<feature type="compositionally biased region" description="Low complexity" evidence="3">
    <location>
        <begin position="211"/>
        <end position="224"/>
    </location>
</feature>
<dbReference type="Pfam" id="PF17035">
    <property type="entry name" value="BET"/>
    <property type="match status" value="1"/>
</dbReference>
<dbReference type="InterPro" id="IPR036427">
    <property type="entry name" value="Bromodomain-like_sf"/>
</dbReference>
<feature type="compositionally biased region" description="Basic and acidic residues" evidence="3">
    <location>
        <begin position="254"/>
        <end position="265"/>
    </location>
</feature>
<feature type="region of interest" description="Disordered" evidence="3">
    <location>
        <begin position="452"/>
        <end position="539"/>
    </location>
</feature>
<evidence type="ECO:0000259" key="5">
    <source>
        <dbReference type="PROSITE" id="PS51525"/>
    </source>
</evidence>
<keyword evidence="1 2" id="KW-0103">Bromodomain</keyword>
<dbReference type="Proteomes" id="UP000603453">
    <property type="component" value="Unassembled WGS sequence"/>
</dbReference>
<dbReference type="InterPro" id="IPR050935">
    <property type="entry name" value="Bromo_chromatin_reader"/>
</dbReference>
<dbReference type="Pfam" id="PF00439">
    <property type="entry name" value="Bromodomain"/>
    <property type="match status" value="2"/>
</dbReference>
<feature type="compositionally biased region" description="Basic and acidic residues" evidence="3">
    <location>
        <begin position="629"/>
        <end position="646"/>
    </location>
</feature>
<feature type="domain" description="Bromo" evidence="4">
    <location>
        <begin position="286"/>
        <end position="358"/>
    </location>
</feature>
<sequence>MLLHLNKGSVEQFEEIDTSSVKPKVELKENVSLLDRGKGIKKQSRTNSPSPSIPPGSKTNMTRDQIKYCGAIMRNLKKHRDAAPFLHPVDYVKLNVPDYPKVIQHPMDLTTVDHKLNAGEYENVEEFINDIRLVFNNCFKFNGPEAMISMLCQNVESAFEKSLRQMPPSRGSTPPPRSVSPVLFDGDEGERGIKKRKKSTTTSNIKHVPIHHNTNNNNNNNNINTREDSPQYNGRRISEDGRPKREIHPPPSKDYPEPMTKRRNPRKNDLQMKFCAQTLRELKKNKYRDINYPFLAPVDVVALNIPDYVNIVKHPMDLATIERKLTEGDYDEPDQFEADIRLMFNNCYLYNPPNLPVHKMGRELEKVFDEKWAQRPSTPLPTPVIDEATEFEDQTHDDDEDDDDDDEDESDQDGTFFFSYISFLLTNLSPADRDQKIAELERHIATISQQIASIKSLKRKKPERPPPRRQSKPVVKEKKPVVKEKRKRVNKKKDGLAQSAPLSSSSTSTAAQGKPSTASSGTSHHNQQAHKSVNSSGVGLREELPEFTFDQKKDLSERINNLSGDSLNTVVNIIQSSMPNLDGQGQEEIVLDIDSLDRPTLHRLHEFVTGESLVAKKSSSPSSKRPRTHYSERDADRKIRELEETLQKFNSDSSSDSGDSDSSSGSDSDDSGSSSD</sequence>
<dbReference type="GO" id="GO:0005634">
    <property type="term" value="C:nucleus"/>
    <property type="evidence" value="ECO:0007669"/>
    <property type="project" value="TreeGrafter"/>
</dbReference>
<feature type="region of interest" description="Disordered" evidence="3">
    <location>
        <begin position="32"/>
        <end position="61"/>
    </location>
</feature>
<feature type="domain" description="NET" evidence="5">
    <location>
        <begin position="537"/>
        <end position="619"/>
    </location>
</feature>
<dbReference type="PROSITE" id="PS51525">
    <property type="entry name" value="NET"/>
    <property type="match status" value="1"/>
</dbReference>
<feature type="region of interest" description="Disordered" evidence="3">
    <location>
        <begin position="392"/>
        <end position="411"/>
    </location>
</feature>
<dbReference type="Gene3D" id="1.20.1270.220">
    <property type="match status" value="1"/>
</dbReference>
<evidence type="ECO:0000256" key="2">
    <source>
        <dbReference type="PROSITE-ProRule" id="PRU00035"/>
    </source>
</evidence>
<reference evidence="6" key="1">
    <citation type="submission" date="2020-12" db="EMBL/GenBank/DDBJ databases">
        <title>Metabolic potential, ecology and presence of endohyphal bacteria is reflected in genomic diversity of Mucoromycotina.</title>
        <authorList>
            <person name="Muszewska A."/>
            <person name="Okrasinska A."/>
            <person name="Steczkiewicz K."/>
            <person name="Drgas O."/>
            <person name="Orlowska M."/>
            <person name="Perlinska-Lenart U."/>
            <person name="Aleksandrzak-Piekarczyk T."/>
            <person name="Szatraj K."/>
            <person name="Zielenkiewicz U."/>
            <person name="Pilsyk S."/>
            <person name="Malc E."/>
            <person name="Mieczkowski P."/>
            <person name="Kruszewska J.S."/>
            <person name="Biernat P."/>
            <person name="Pawlowska J."/>
        </authorList>
    </citation>
    <scope>NUCLEOTIDE SEQUENCE</scope>
    <source>
        <strain evidence="6">WA0000017839</strain>
    </source>
</reference>
<dbReference type="EMBL" id="JAEPRD010000051">
    <property type="protein sequence ID" value="KAG2203443.1"/>
    <property type="molecule type" value="Genomic_DNA"/>
</dbReference>
<evidence type="ECO:0000313" key="7">
    <source>
        <dbReference type="Proteomes" id="UP000603453"/>
    </source>
</evidence>
<feature type="region of interest" description="Disordered" evidence="3">
    <location>
        <begin position="162"/>
        <end position="265"/>
    </location>
</feature>
<protein>
    <recommendedName>
        <fullName evidence="8">Bromodomain-containing protein</fullName>
    </recommendedName>
</protein>
<dbReference type="PANTHER" id="PTHR22880:SF225">
    <property type="entry name" value="BROMODOMAIN-CONTAINING PROTEIN BET-1-RELATED"/>
    <property type="match status" value="1"/>
</dbReference>
<dbReference type="InterPro" id="IPR038336">
    <property type="entry name" value="NET_sf"/>
</dbReference>
<dbReference type="InterPro" id="IPR001487">
    <property type="entry name" value="Bromodomain"/>
</dbReference>
<feature type="compositionally biased region" description="Basic and acidic residues" evidence="3">
    <location>
        <begin position="236"/>
        <end position="248"/>
    </location>
</feature>
<comment type="caution">
    <text evidence="6">The sequence shown here is derived from an EMBL/GenBank/DDBJ whole genome shotgun (WGS) entry which is preliminary data.</text>
</comment>
<dbReference type="GO" id="GO:0006338">
    <property type="term" value="P:chromatin remodeling"/>
    <property type="evidence" value="ECO:0007669"/>
    <property type="project" value="TreeGrafter"/>
</dbReference>
<dbReference type="PROSITE" id="PS50014">
    <property type="entry name" value="BROMODOMAIN_2"/>
    <property type="match status" value="2"/>
</dbReference>
<evidence type="ECO:0008006" key="8">
    <source>
        <dbReference type="Google" id="ProtNLM"/>
    </source>
</evidence>
<keyword evidence="7" id="KW-1185">Reference proteome</keyword>
<dbReference type="OrthoDB" id="784962at2759"/>
<organism evidence="6 7">
    <name type="scientific">Mucor saturninus</name>
    <dbReference type="NCBI Taxonomy" id="64648"/>
    <lineage>
        <taxon>Eukaryota</taxon>
        <taxon>Fungi</taxon>
        <taxon>Fungi incertae sedis</taxon>
        <taxon>Mucoromycota</taxon>
        <taxon>Mucoromycotina</taxon>
        <taxon>Mucoromycetes</taxon>
        <taxon>Mucorales</taxon>
        <taxon>Mucorineae</taxon>
        <taxon>Mucoraceae</taxon>
        <taxon>Mucor</taxon>
    </lineage>
</organism>
<dbReference type="GO" id="GO:0000785">
    <property type="term" value="C:chromatin"/>
    <property type="evidence" value="ECO:0007669"/>
    <property type="project" value="TreeGrafter"/>
</dbReference>
<evidence type="ECO:0000259" key="4">
    <source>
        <dbReference type="PROSITE" id="PS50014"/>
    </source>
</evidence>
<feature type="domain" description="Bromo" evidence="4">
    <location>
        <begin position="77"/>
        <end position="149"/>
    </location>
</feature>
<dbReference type="InterPro" id="IPR027353">
    <property type="entry name" value="NET_dom"/>
</dbReference>
<dbReference type="SUPFAM" id="SSF47370">
    <property type="entry name" value="Bromodomain"/>
    <property type="match status" value="2"/>
</dbReference>
<feature type="region of interest" description="Disordered" evidence="3">
    <location>
        <begin position="612"/>
        <end position="676"/>
    </location>
</feature>
<dbReference type="AlphaFoldDB" id="A0A8H7R538"/>
<accession>A0A8H7R538</accession>
<evidence type="ECO:0000313" key="6">
    <source>
        <dbReference type="EMBL" id="KAG2203443.1"/>
    </source>
</evidence>
<dbReference type="PANTHER" id="PTHR22880">
    <property type="entry name" value="FALZ-RELATED BROMODOMAIN-CONTAINING PROTEINS"/>
    <property type="match status" value="1"/>
</dbReference>
<dbReference type="Gene3D" id="1.20.920.10">
    <property type="entry name" value="Bromodomain-like"/>
    <property type="match status" value="2"/>
</dbReference>
<feature type="compositionally biased region" description="Low complexity" evidence="3">
    <location>
        <begin position="496"/>
        <end position="512"/>
    </location>
</feature>
<feature type="compositionally biased region" description="Polar residues" evidence="3">
    <location>
        <begin position="514"/>
        <end position="537"/>
    </location>
</feature>
<feature type="compositionally biased region" description="Low complexity" evidence="3">
    <location>
        <begin position="651"/>
        <end position="676"/>
    </location>
</feature>
<name>A0A8H7R538_9FUNG</name>
<evidence type="ECO:0000256" key="1">
    <source>
        <dbReference type="ARBA" id="ARBA00023117"/>
    </source>
</evidence>
<dbReference type="SMART" id="SM00297">
    <property type="entry name" value="BROMO"/>
    <property type="match status" value="2"/>
</dbReference>
<dbReference type="PRINTS" id="PR00503">
    <property type="entry name" value="BROMODOMAIN"/>
</dbReference>
<dbReference type="GO" id="GO:0006355">
    <property type="term" value="P:regulation of DNA-templated transcription"/>
    <property type="evidence" value="ECO:0007669"/>
    <property type="project" value="TreeGrafter"/>
</dbReference>
<evidence type="ECO:0000256" key="3">
    <source>
        <dbReference type="SAM" id="MobiDB-lite"/>
    </source>
</evidence>